<dbReference type="Proteomes" id="UP000230052">
    <property type="component" value="Unassembled WGS sequence"/>
</dbReference>
<accession>A0A2J0KUA0</accession>
<proteinExistence type="predicted"/>
<feature type="transmembrane region" description="Helical" evidence="2">
    <location>
        <begin position="237"/>
        <end position="254"/>
    </location>
</feature>
<organism evidence="3 4">
    <name type="scientific">Candidatus Aquitaenariimonas noxiae</name>
    <dbReference type="NCBI Taxonomy" id="1974741"/>
    <lineage>
        <taxon>Bacteria</taxon>
        <taxon>Pseudomonadati</taxon>
        <taxon>Candidatus Omnitrophota</taxon>
        <taxon>Candidatus Aquitaenariimonas</taxon>
    </lineage>
</organism>
<dbReference type="SUPFAM" id="SSF53335">
    <property type="entry name" value="S-adenosyl-L-methionine-dependent methyltransferases"/>
    <property type="match status" value="1"/>
</dbReference>
<dbReference type="PANTHER" id="PTHR43861:SF3">
    <property type="entry name" value="PUTATIVE (AFU_ORTHOLOGUE AFUA_2G14390)-RELATED"/>
    <property type="match status" value="1"/>
</dbReference>
<keyword evidence="1" id="KW-0808">Transferase</keyword>
<evidence type="ECO:0008006" key="5">
    <source>
        <dbReference type="Google" id="ProtNLM"/>
    </source>
</evidence>
<keyword evidence="2" id="KW-1133">Transmembrane helix</keyword>
<sequence length="306" mass="35219">MKYLNCPICGADNHDVLYIAKDYNMKVGDKYEISKCKECNFIFLNFLPDANKIKDFYPSNVYFDKTDLRLGNKLNILKKFTSARGKGRILDVGCGYPLFLNSLKKEGWEVKGLDLSENVARFALEDFGMKIDTEAITDISYPENYFDVITFWHSLEHIPDIKAVLSRIGGLLKKDGTLIVCVPNIDSIQARIFKDKWYHLDVPRHLYHFSKYSLEYMFNRSGFLVKDINYHLFVDTYFGWMMSILNLLNFNIVNRAAFTEKLKDKKWLISFIIKSIIVAPVMILSCLEELSPGGASITASFAKKNA</sequence>
<reference evidence="3 4" key="1">
    <citation type="submission" date="2017-09" db="EMBL/GenBank/DDBJ databases">
        <title>Depth-based differentiation of microbial function through sediment-hosted aquifers and enrichment of novel symbionts in the deep terrestrial subsurface.</title>
        <authorList>
            <person name="Probst A.J."/>
            <person name="Ladd B."/>
            <person name="Jarett J.K."/>
            <person name="Geller-Mcgrath D.E."/>
            <person name="Sieber C.M."/>
            <person name="Emerson J.B."/>
            <person name="Anantharaman K."/>
            <person name="Thomas B.C."/>
            <person name="Malmstrom R."/>
            <person name="Stieglmeier M."/>
            <person name="Klingl A."/>
            <person name="Woyke T."/>
            <person name="Ryan C.M."/>
            <person name="Banfield J.F."/>
        </authorList>
    </citation>
    <scope>NUCLEOTIDE SEQUENCE [LARGE SCALE GENOMIC DNA]</scope>
    <source>
        <strain evidence="3">CG07_land_8_20_14_0_80_42_15</strain>
    </source>
</reference>
<dbReference type="Pfam" id="PF13489">
    <property type="entry name" value="Methyltransf_23"/>
    <property type="match status" value="1"/>
</dbReference>
<name>A0A2J0KUA0_9BACT</name>
<evidence type="ECO:0000256" key="1">
    <source>
        <dbReference type="ARBA" id="ARBA00022679"/>
    </source>
</evidence>
<gene>
    <name evidence="3" type="ORF">COS99_02625</name>
</gene>
<dbReference type="GO" id="GO:0016740">
    <property type="term" value="F:transferase activity"/>
    <property type="evidence" value="ECO:0007669"/>
    <property type="project" value="UniProtKB-KW"/>
</dbReference>
<protein>
    <recommendedName>
        <fullName evidence="5">Class I SAM-dependent methyltransferase</fullName>
    </recommendedName>
</protein>
<dbReference type="InterPro" id="IPR029063">
    <property type="entry name" value="SAM-dependent_MTases_sf"/>
</dbReference>
<dbReference type="PANTHER" id="PTHR43861">
    <property type="entry name" value="TRANS-ACONITATE 2-METHYLTRANSFERASE-RELATED"/>
    <property type="match status" value="1"/>
</dbReference>
<feature type="transmembrane region" description="Helical" evidence="2">
    <location>
        <begin position="266"/>
        <end position="284"/>
    </location>
</feature>
<evidence type="ECO:0000313" key="4">
    <source>
        <dbReference type="Proteomes" id="UP000230052"/>
    </source>
</evidence>
<evidence type="ECO:0000313" key="3">
    <source>
        <dbReference type="EMBL" id="PIU41985.1"/>
    </source>
</evidence>
<evidence type="ECO:0000256" key="2">
    <source>
        <dbReference type="SAM" id="Phobius"/>
    </source>
</evidence>
<comment type="caution">
    <text evidence="3">The sequence shown here is derived from an EMBL/GenBank/DDBJ whole genome shotgun (WGS) entry which is preliminary data.</text>
</comment>
<dbReference type="Gene3D" id="3.40.50.150">
    <property type="entry name" value="Vaccinia Virus protein VP39"/>
    <property type="match status" value="1"/>
</dbReference>
<keyword evidence="2" id="KW-0812">Transmembrane</keyword>
<dbReference type="EMBL" id="PEWV01000025">
    <property type="protein sequence ID" value="PIU41985.1"/>
    <property type="molecule type" value="Genomic_DNA"/>
</dbReference>
<dbReference type="CDD" id="cd02440">
    <property type="entry name" value="AdoMet_MTases"/>
    <property type="match status" value="1"/>
</dbReference>
<dbReference type="AlphaFoldDB" id="A0A2J0KUA0"/>
<keyword evidence="2" id="KW-0472">Membrane</keyword>